<dbReference type="AlphaFoldDB" id="I4YQD5"/>
<dbReference type="PANTHER" id="PTHR42964:SF1">
    <property type="entry name" value="POLYKETIDE BIOSYNTHESIS ENOYL-COA HYDRATASE PKSH-RELATED"/>
    <property type="match status" value="1"/>
</dbReference>
<dbReference type="SUPFAM" id="SSF52096">
    <property type="entry name" value="ClpP/crotonase"/>
    <property type="match status" value="1"/>
</dbReference>
<accession>I4YQD5</accession>
<evidence type="ECO:0000313" key="2">
    <source>
        <dbReference type="EMBL" id="EIM26177.1"/>
    </source>
</evidence>
<dbReference type="Proteomes" id="UP000003947">
    <property type="component" value="Unassembled WGS sequence"/>
</dbReference>
<dbReference type="eggNOG" id="COG1024">
    <property type="taxonomic scope" value="Bacteria"/>
</dbReference>
<dbReference type="InterPro" id="IPR014748">
    <property type="entry name" value="Enoyl-CoA_hydra_C"/>
</dbReference>
<gene>
    <name evidence="2" type="ORF">MicloDRAFT_00051350</name>
</gene>
<dbReference type="EMBL" id="JH660646">
    <property type="protein sequence ID" value="EIM26177.1"/>
    <property type="molecule type" value="Genomic_DNA"/>
</dbReference>
<sequence length="256" mass="27654">MSGNVHLRREGPVAHVTFDRPEARNAMTWAMYEQLASICGRIGADSAIRVATFRGTGGSFVAGTDIQQFTEFRTGDDGVEYERRMERFLTSLDRLPCPTLAVVDGWCVGGGLAIAACCDLRIATPAASFGVPIARTLGNCLSMSSYARLVAEFGIGRVKRMILGGTLLSAAEAREAGFVTEIVEAGSIDDRTAEWVVRLTRNAPITMRVSKEAIRRVIASGVLEGDDLIRDCYGSADFHEGVSAFLAKRKPAWSGR</sequence>
<dbReference type="PATRIC" id="fig|864069.3.peg.5524"/>
<dbReference type="STRING" id="864069.MicloDRAFT_00051350"/>
<evidence type="ECO:0000256" key="1">
    <source>
        <dbReference type="ARBA" id="ARBA00005254"/>
    </source>
</evidence>
<dbReference type="NCBIfam" id="NF004796">
    <property type="entry name" value="PRK06144.1"/>
    <property type="match status" value="1"/>
</dbReference>
<dbReference type="CDD" id="cd06558">
    <property type="entry name" value="crotonase-like"/>
    <property type="match status" value="1"/>
</dbReference>
<organism evidence="2 3">
    <name type="scientific">Microvirga lotononidis</name>
    <dbReference type="NCBI Taxonomy" id="864069"/>
    <lineage>
        <taxon>Bacteria</taxon>
        <taxon>Pseudomonadati</taxon>
        <taxon>Pseudomonadota</taxon>
        <taxon>Alphaproteobacteria</taxon>
        <taxon>Hyphomicrobiales</taxon>
        <taxon>Methylobacteriaceae</taxon>
        <taxon>Microvirga</taxon>
    </lineage>
</organism>
<protein>
    <submittedName>
        <fullName evidence="2">Enoyl-CoA hydratase/carnithine racemase</fullName>
    </submittedName>
</protein>
<name>I4YQD5_9HYPH</name>
<proteinExistence type="inferred from homology"/>
<dbReference type="GO" id="GO:0008300">
    <property type="term" value="P:isoprenoid catabolic process"/>
    <property type="evidence" value="ECO:0007669"/>
    <property type="project" value="TreeGrafter"/>
</dbReference>
<keyword evidence="3" id="KW-1185">Reference proteome</keyword>
<dbReference type="InterPro" id="IPR029045">
    <property type="entry name" value="ClpP/crotonase-like_dom_sf"/>
</dbReference>
<dbReference type="Gene3D" id="3.90.226.10">
    <property type="entry name" value="2-enoyl-CoA Hydratase, Chain A, domain 1"/>
    <property type="match status" value="1"/>
</dbReference>
<dbReference type="Pfam" id="PF00378">
    <property type="entry name" value="ECH_1"/>
    <property type="match status" value="1"/>
</dbReference>
<dbReference type="InterPro" id="IPR051683">
    <property type="entry name" value="Enoyl-CoA_Hydratase/Isomerase"/>
</dbReference>
<dbReference type="Gene3D" id="1.10.12.10">
    <property type="entry name" value="Lyase 2-enoyl-coa Hydratase, Chain A, domain 2"/>
    <property type="match status" value="1"/>
</dbReference>
<dbReference type="RefSeq" id="WP_009492156.1">
    <property type="nucleotide sequence ID" value="NZ_CP141050.1"/>
</dbReference>
<dbReference type="InterPro" id="IPR001753">
    <property type="entry name" value="Enoyl-CoA_hydra/iso"/>
</dbReference>
<dbReference type="HOGENOM" id="CLU_009834_7_3_5"/>
<comment type="similarity">
    <text evidence="1">Belongs to the enoyl-CoA hydratase/isomerase family.</text>
</comment>
<reference evidence="2 3" key="1">
    <citation type="submission" date="2012-02" db="EMBL/GenBank/DDBJ databases">
        <title>Improved High-Quality Draft sequence of Microvirga sp. WSM3557.</title>
        <authorList>
            <consortium name="US DOE Joint Genome Institute"/>
            <person name="Lucas S."/>
            <person name="Han J."/>
            <person name="Lapidus A."/>
            <person name="Cheng J.-F."/>
            <person name="Goodwin L."/>
            <person name="Pitluck S."/>
            <person name="Peters L."/>
            <person name="Zhang X."/>
            <person name="Detter J.C."/>
            <person name="Han C."/>
            <person name="Tapia R."/>
            <person name="Land M."/>
            <person name="Hauser L."/>
            <person name="Kyrpides N."/>
            <person name="Ivanova N."/>
            <person name="Pagani I."/>
            <person name="Brau L."/>
            <person name="Yates R."/>
            <person name="O'Hara G."/>
            <person name="Rui T."/>
            <person name="Howieson J."/>
            <person name="Reeve W."/>
            <person name="Woyke T."/>
        </authorList>
    </citation>
    <scope>NUCLEOTIDE SEQUENCE [LARGE SCALE GENOMIC DNA]</scope>
    <source>
        <strain evidence="2 3">WSM3557</strain>
    </source>
</reference>
<dbReference type="OrthoDB" id="9810797at2"/>
<evidence type="ECO:0000313" key="3">
    <source>
        <dbReference type="Proteomes" id="UP000003947"/>
    </source>
</evidence>
<dbReference type="PANTHER" id="PTHR42964">
    <property type="entry name" value="ENOYL-COA HYDRATASE"/>
    <property type="match status" value="1"/>
</dbReference>
<dbReference type="GO" id="GO:0003824">
    <property type="term" value="F:catalytic activity"/>
    <property type="evidence" value="ECO:0007669"/>
    <property type="project" value="UniProtKB-ARBA"/>
</dbReference>